<evidence type="ECO:0000259" key="13">
    <source>
        <dbReference type="Pfam" id="PF04452"/>
    </source>
</evidence>
<comment type="caution">
    <text evidence="15">The sequence shown here is derived from an EMBL/GenBank/DDBJ whole genome shotgun (WGS) entry which is preliminary data.</text>
</comment>
<evidence type="ECO:0000313" key="17">
    <source>
        <dbReference type="Proteomes" id="UP000249203"/>
    </source>
</evidence>
<dbReference type="PANTHER" id="PTHR30027">
    <property type="entry name" value="RIBOSOMAL RNA SMALL SUBUNIT METHYLTRANSFERASE E"/>
    <property type="match status" value="1"/>
</dbReference>
<evidence type="ECO:0000256" key="6">
    <source>
        <dbReference type="ARBA" id="ARBA00022552"/>
    </source>
</evidence>
<dbReference type="NCBIfam" id="NF008692">
    <property type="entry name" value="PRK11713.1-5"/>
    <property type="match status" value="1"/>
</dbReference>
<feature type="domain" description="Ribosomal RNA small subunit methyltransferase E PUA-like" evidence="14">
    <location>
        <begin position="20"/>
        <end position="67"/>
    </location>
</feature>
<reference evidence="15 17" key="2">
    <citation type="submission" date="2018-06" db="EMBL/GenBank/DDBJ databases">
        <title>Genomic Encyclopedia of Type Strains, Phase III (KMG-III): the genomes of soil and plant-associated and newly described type strains.</title>
        <authorList>
            <person name="Whitman W."/>
        </authorList>
    </citation>
    <scope>NUCLEOTIDE SEQUENCE [LARGE SCALE GENOMIC DNA]</scope>
    <source>
        <strain evidence="15 17">CGMCC 1.15366</strain>
    </source>
</reference>
<keyword evidence="18" id="KW-1185">Reference proteome</keyword>
<dbReference type="SUPFAM" id="SSF88697">
    <property type="entry name" value="PUA domain-like"/>
    <property type="match status" value="1"/>
</dbReference>
<dbReference type="PIRSF" id="PIRSF015601">
    <property type="entry name" value="MTase_slr0722"/>
    <property type="match status" value="1"/>
</dbReference>
<dbReference type="AlphaFoldDB" id="A0A327WRX6"/>
<evidence type="ECO:0000256" key="10">
    <source>
        <dbReference type="ARBA" id="ARBA00025699"/>
    </source>
</evidence>
<sequence length="242" mass="26195">MRIPRIYHSQPLVVGTVIALEADAANHVGRVLRLQEGHNIELFCGDNHSYSACISAASKKHVEVRVESKVAASVESPLQVHLVQGISRGDRMDFTLQKAVELGVSSITPVFTERCGVKLQGERLEKKQLQWQKIVIAACEQSGRNLVPTVHTAVTLDTYLDHADRPQTLTLEPSAEYSLKSAPVAQELALLIGPEGGFSAAEIERTRQAGCIAVRLGPRVLRTETAALTALAALQANHGDLV</sequence>
<dbReference type="Proteomes" id="UP000287865">
    <property type="component" value="Unassembled WGS sequence"/>
</dbReference>
<keyword evidence="6 12" id="KW-0698">rRNA processing</keyword>
<keyword evidence="8 12" id="KW-0808">Transferase</keyword>
<protein>
    <recommendedName>
        <fullName evidence="4 12">Ribosomal RNA small subunit methyltransferase E</fullName>
        <ecNumber evidence="3 12">2.1.1.193</ecNumber>
    </recommendedName>
</protein>
<dbReference type="Gene3D" id="3.40.1280.10">
    <property type="match status" value="1"/>
</dbReference>
<evidence type="ECO:0000256" key="11">
    <source>
        <dbReference type="ARBA" id="ARBA00047944"/>
    </source>
</evidence>
<dbReference type="Pfam" id="PF04452">
    <property type="entry name" value="Methyltrans_RNA"/>
    <property type="match status" value="1"/>
</dbReference>
<reference evidence="16 18" key="1">
    <citation type="journal article" date="2018" name="Front. Microbiol.">
        <title>Genome-Based Analysis Reveals the Taxonomy and Diversity of the Family Idiomarinaceae.</title>
        <authorList>
            <person name="Liu Y."/>
            <person name="Lai Q."/>
            <person name="Shao Z."/>
        </authorList>
    </citation>
    <scope>NUCLEOTIDE SEQUENCE [LARGE SCALE GENOMIC DNA]</scope>
    <source>
        <strain evidence="16 18">CF12-14</strain>
    </source>
</reference>
<dbReference type="InterPro" id="IPR015947">
    <property type="entry name" value="PUA-like_sf"/>
</dbReference>
<evidence type="ECO:0000256" key="9">
    <source>
        <dbReference type="ARBA" id="ARBA00022691"/>
    </source>
</evidence>
<evidence type="ECO:0000256" key="2">
    <source>
        <dbReference type="ARBA" id="ARBA00005528"/>
    </source>
</evidence>
<dbReference type="EC" id="2.1.1.193" evidence="3 12"/>
<dbReference type="InterPro" id="IPR046887">
    <property type="entry name" value="RsmE_PUA-like"/>
</dbReference>
<evidence type="ECO:0000256" key="1">
    <source>
        <dbReference type="ARBA" id="ARBA00004496"/>
    </source>
</evidence>
<evidence type="ECO:0000256" key="7">
    <source>
        <dbReference type="ARBA" id="ARBA00022603"/>
    </source>
</evidence>
<dbReference type="OrthoDB" id="9815641at2"/>
<dbReference type="Proteomes" id="UP000249203">
    <property type="component" value="Unassembled WGS sequence"/>
</dbReference>
<comment type="subcellular location">
    <subcellularLocation>
        <location evidence="1 12">Cytoplasm</location>
    </subcellularLocation>
</comment>
<accession>A0A327WRX6</accession>
<dbReference type="Pfam" id="PF20260">
    <property type="entry name" value="PUA_4"/>
    <property type="match status" value="1"/>
</dbReference>
<proteinExistence type="inferred from homology"/>
<evidence type="ECO:0000313" key="15">
    <source>
        <dbReference type="EMBL" id="RAJ94936.1"/>
    </source>
</evidence>
<dbReference type="InterPro" id="IPR029026">
    <property type="entry name" value="tRNA_m1G_MTases_N"/>
</dbReference>
<dbReference type="InterPro" id="IPR029028">
    <property type="entry name" value="Alpha/beta_knot_MTases"/>
</dbReference>
<evidence type="ECO:0000256" key="3">
    <source>
        <dbReference type="ARBA" id="ARBA00012328"/>
    </source>
</evidence>
<dbReference type="SUPFAM" id="SSF75217">
    <property type="entry name" value="alpha/beta knot"/>
    <property type="match status" value="1"/>
</dbReference>
<dbReference type="GO" id="GO:0070042">
    <property type="term" value="F:rRNA (uridine-N3-)-methyltransferase activity"/>
    <property type="evidence" value="ECO:0007669"/>
    <property type="project" value="TreeGrafter"/>
</dbReference>
<dbReference type="RefSeq" id="WP_111570056.1">
    <property type="nucleotide sequence ID" value="NZ_PIPK01000011.1"/>
</dbReference>
<keyword evidence="5 12" id="KW-0963">Cytoplasm</keyword>
<evidence type="ECO:0000256" key="8">
    <source>
        <dbReference type="ARBA" id="ARBA00022679"/>
    </source>
</evidence>
<evidence type="ECO:0000256" key="5">
    <source>
        <dbReference type="ARBA" id="ARBA00022490"/>
    </source>
</evidence>
<dbReference type="Gene3D" id="2.40.240.20">
    <property type="entry name" value="Hypothetical PUA domain-like, domain 1"/>
    <property type="match status" value="1"/>
</dbReference>
<comment type="similarity">
    <text evidence="2 12">Belongs to the RNA methyltransferase RsmE family.</text>
</comment>
<feature type="domain" description="Ribosomal RNA small subunit methyltransferase E methyltransferase" evidence="13">
    <location>
        <begin position="75"/>
        <end position="235"/>
    </location>
</feature>
<dbReference type="InterPro" id="IPR006700">
    <property type="entry name" value="RsmE"/>
</dbReference>
<dbReference type="PANTHER" id="PTHR30027:SF3">
    <property type="entry name" value="16S RRNA (URACIL(1498)-N(3))-METHYLTRANSFERASE"/>
    <property type="match status" value="1"/>
</dbReference>
<dbReference type="GO" id="GO:0070475">
    <property type="term" value="P:rRNA base methylation"/>
    <property type="evidence" value="ECO:0007669"/>
    <property type="project" value="TreeGrafter"/>
</dbReference>
<dbReference type="GO" id="GO:0005737">
    <property type="term" value="C:cytoplasm"/>
    <property type="evidence" value="ECO:0007669"/>
    <property type="project" value="UniProtKB-SubCell"/>
</dbReference>
<evidence type="ECO:0000256" key="12">
    <source>
        <dbReference type="PIRNR" id="PIRNR015601"/>
    </source>
</evidence>
<dbReference type="EMBL" id="PIPK01000011">
    <property type="protein sequence ID" value="RUO22147.1"/>
    <property type="molecule type" value="Genomic_DNA"/>
</dbReference>
<comment type="catalytic activity">
    <reaction evidence="11 12">
        <text>uridine(1498) in 16S rRNA + S-adenosyl-L-methionine = N(3)-methyluridine(1498) in 16S rRNA + S-adenosyl-L-homocysteine + H(+)</text>
        <dbReference type="Rhea" id="RHEA:42920"/>
        <dbReference type="Rhea" id="RHEA-COMP:10283"/>
        <dbReference type="Rhea" id="RHEA-COMP:10284"/>
        <dbReference type="ChEBI" id="CHEBI:15378"/>
        <dbReference type="ChEBI" id="CHEBI:57856"/>
        <dbReference type="ChEBI" id="CHEBI:59789"/>
        <dbReference type="ChEBI" id="CHEBI:65315"/>
        <dbReference type="ChEBI" id="CHEBI:74502"/>
        <dbReference type="EC" id="2.1.1.193"/>
    </reaction>
</comment>
<keyword evidence="9 12" id="KW-0949">S-adenosyl-L-methionine</keyword>
<comment type="function">
    <text evidence="10 12">Specifically methylates the N3 position of the uracil ring of uridine 1498 (m3U1498) in 16S rRNA. Acts on the fully assembled 30S ribosomal subunit.</text>
</comment>
<keyword evidence="7 12" id="KW-0489">Methyltransferase</keyword>
<evidence type="ECO:0000256" key="4">
    <source>
        <dbReference type="ARBA" id="ARBA00013673"/>
    </source>
</evidence>
<dbReference type="EMBL" id="QLMD01000012">
    <property type="protein sequence ID" value="RAJ94936.1"/>
    <property type="molecule type" value="Genomic_DNA"/>
</dbReference>
<name>A0A327WRX6_9GAMM</name>
<evidence type="ECO:0000313" key="16">
    <source>
        <dbReference type="EMBL" id="RUO22147.1"/>
    </source>
</evidence>
<dbReference type="NCBIfam" id="TIGR00046">
    <property type="entry name" value="RsmE family RNA methyltransferase"/>
    <property type="match status" value="1"/>
</dbReference>
<gene>
    <name evidence="15" type="ORF">B0I24_11222</name>
    <name evidence="16" type="ORF">CWE07_11205</name>
</gene>
<dbReference type="InterPro" id="IPR046886">
    <property type="entry name" value="RsmE_MTase_dom"/>
</dbReference>
<evidence type="ECO:0000259" key="14">
    <source>
        <dbReference type="Pfam" id="PF20260"/>
    </source>
</evidence>
<organism evidence="15 17">
    <name type="scientific">Aliidiomarina maris</name>
    <dbReference type="NCBI Taxonomy" id="531312"/>
    <lineage>
        <taxon>Bacteria</taxon>
        <taxon>Pseudomonadati</taxon>
        <taxon>Pseudomonadota</taxon>
        <taxon>Gammaproteobacteria</taxon>
        <taxon>Alteromonadales</taxon>
        <taxon>Idiomarinaceae</taxon>
        <taxon>Aliidiomarina</taxon>
    </lineage>
</organism>
<evidence type="ECO:0000313" key="18">
    <source>
        <dbReference type="Proteomes" id="UP000287865"/>
    </source>
</evidence>
<dbReference type="CDD" id="cd18084">
    <property type="entry name" value="RsmE-like"/>
    <property type="match status" value="1"/>
</dbReference>